<keyword evidence="3" id="KW-0949">S-adenosyl-L-methionine</keyword>
<evidence type="ECO:0000256" key="1">
    <source>
        <dbReference type="ARBA" id="ARBA00022603"/>
    </source>
</evidence>
<gene>
    <name evidence="6" type="ORF">GCM10009654_39690</name>
</gene>
<dbReference type="InterPro" id="IPR041698">
    <property type="entry name" value="Methyltransf_25"/>
</dbReference>
<evidence type="ECO:0000313" key="6">
    <source>
        <dbReference type="EMBL" id="GAA1178474.1"/>
    </source>
</evidence>
<dbReference type="SUPFAM" id="SSF53335">
    <property type="entry name" value="S-adenosyl-L-methionine-dependent methyltransferases"/>
    <property type="match status" value="1"/>
</dbReference>
<accession>A0ABN1UXD4</accession>
<proteinExistence type="predicted"/>
<evidence type="ECO:0000259" key="5">
    <source>
        <dbReference type="Pfam" id="PF13649"/>
    </source>
</evidence>
<feature type="region of interest" description="Disordered" evidence="4">
    <location>
        <begin position="301"/>
        <end position="322"/>
    </location>
</feature>
<dbReference type="CDD" id="cd02440">
    <property type="entry name" value="AdoMet_MTases"/>
    <property type="match status" value="1"/>
</dbReference>
<feature type="domain" description="Methyltransferase" evidence="5">
    <location>
        <begin position="154"/>
        <end position="249"/>
    </location>
</feature>
<evidence type="ECO:0000256" key="3">
    <source>
        <dbReference type="ARBA" id="ARBA00022691"/>
    </source>
</evidence>
<evidence type="ECO:0000256" key="4">
    <source>
        <dbReference type="SAM" id="MobiDB-lite"/>
    </source>
</evidence>
<feature type="compositionally biased region" description="Basic and acidic residues" evidence="4">
    <location>
        <begin position="301"/>
        <end position="316"/>
    </location>
</feature>
<dbReference type="Pfam" id="PF13649">
    <property type="entry name" value="Methyltransf_25"/>
    <property type="match status" value="1"/>
</dbReference>
<dbReference type="PANTHER" id="PTHR43464:SF19">
    <property type="entry name" value="UBIQUINONE BIOSYNTHESIS O-METHYLTRANSFERASE, MITOCHONDRIAL"/>
    <property type="match status" value="1"/>
</dbReference>
<evidence type="ECO:0000256" key="2">
    <source>
        <dbReference type="ARBA" id="ARBA00022679"/>
    </source>
</evidence>
<dbReference type="Proteomes" id="UP001501371">
    <property type="component" value="Unassembled WGS sequence"/>
</dbReference>
<dbReference type="PANTHER" id="PTHR43464">
    <property type="entry name" value="METHYLTRANSFERASE"/>
    <property type="match status" value="1"/>
</dbReference>
<dbReference type="Gene3D" id="3.40.50.150">
    <property type="entry name" value="Vaccinia Virus protein VP39"/>
    <property type="match status" value="1"/>
</dbReference>
<dbReference type="EMBL" id="BAAAKV010000035">
    <property type="protein sequence ID" value="GAA1178474.1"/>
    <property type="molecule type" value="Genomic_DNA"/>
</dbReference>
<organism evidence="6 7">
    <name type="scientific">Streptomyces hebeiensis</name>
    <dbReference type="NCBI Taxonomy" id="229486"/>
    <lineage>
        <taxon>Bacteria</taxon>
        <taxon>Bacillati</taxon>
        <taxon>Actinomycetota</taxon>
        <taxon>Actinomycetes</taxon>
        <taxon>Kitasatosporales</taxon>
        <taxon>Streptomycetaceae</taxon>
        <taxon>Streptomyces</taxon>
    </lineage>
</organism>
<comment type="caution">
    <text evidence="6">The sequence shown here is derived from an EMBL/GenBank/DDBJ whole genome shotgun (WGS) entry which is preliminary data.</text>
</comment>
<sequence length="322" mass="34766">MALECGGGGRRFGCFVPGGRQLSGPLPRVSQHRTQKTVATQRGVTVWSGSGSRRGAGRARLGVLLGGAEFADPARRLFDPGEVAAGFAYTHRRRPIMTDTSTTANDALAATATTDTVAQQYWEGFYGERDSVWSGRPNELLVREVEALTPGTALDLGCAEGGDAIWLARRGWRVTGADASATALRRAAARADEEGLGERIDFQRHDLSQGFPAGSFDLVSAQYLHSPVEQDGERTAILRQAARAVAPGGVLLIVGHAGWPSWEAEPPFDYHFPTTAEVLDSLGLEPGQWHVEVEELVTRDVTDPEGRPATRRDNVLKVRRGR</sequence>
<evidence type="ECO:0000313" key="7">
    <source>
        <dbReference type="Proteomes" id="UP001501371"/>
    </source>
</evidence>
<keyword evidence="7" id="KW-1185">Reference proteome</keyword>
<keyword evidence="1" id="KW-0489">Methyltransferase</keyword>
<reference evidence="6 7" key="1">
    <citation type="journal article" date="2019" name="Int. J. Syst. Evol. Microbiol.">
        <title>The Global Catalogue of Microorganisms (GCM) 10K type strain sequencing project: providing services to taxonomists for standard genome sequencing and annotation.</title>
        <authorList>
            <consortium name="The Broad Institute Genomics Platform"/>
            <consortium name="The Broad Institute Genome Sequencing Center for Infectious Disease"/>
            <person name="Wu L."/>
            <person name="Ma J."/>
        </authorList>
    </citation>
    <scope>NUCLEOTIDE SEQUENCE [LARGE SCALE GENOMIC DNA]</scope>
    <source>
        <strain evidence="6 7">JCM 12696</strain>
    </source>
</reference>
<name>A0ABN1UXD4_9ACTN</name>
<protein>
    <recommendedName>
        <fullName evidence="5">Methyltransferase domain-containing protein</fullName>
    </recommendedName>
</protein>
<dbReference type="InterPro" id="IPR029063">
    <property type="entry name" value="SAM-dependent_MTases_sf"/>
</dbReference>
<keyword evidence="2" id="KW-0808">Transferase</keyword>